<feature type="modified residue" description="4-aspartylphosphate" evidence="2">
    <location>
        <position position="62"/>
    </location>
</feature>
<dbReference type="InterPro" id="IPR052016">
    <property type="entry name" value="Bact_Sigma-Reg"/>
</dbReference>
<dbReference type="PANTHER" id="PTHR43156">
    <property type="entry name" value="STAGE II SPORULATION PROTEIN E-RELATED"/>
    <property type="match status" value="1"/>
</dbReference>
<evidence type="ECO:0000313" key="4">
    <source>
        <dbReference type="EMBL" id="GGY68402.1"/>
    </source>
</evidence>
<dbReference type="PANTHER" id="PTHR43156:SF2">
    <property type="entry name" value="STAGE II SPORULATION PROTEIN E"/>
    <property type="match status" value="1"/>
</dbReference>
<dbReference type="Proteomes" id="UP000619761">
    <property type="component" value="Unassembled WGS sequence"/>
</dbReference>
<dbReference type="SMART" id="SM00331">
    <property type="entry name" value="PP2C_SIG"/>
    <property type="match status" value="1"/>
</dbReference>
<dbReference type="Gene3D" id="3.60.40.10">
    <property type="entry name" value="PPM-type phosphatase domain"/>
    <property type="match status" value="1"/>
</dbReference>
<evidence type="ECO:0000313" key="5">
    <source>
        <dbReference type="Proteomes" id="UP000619761"/>
    </source>
</evidence>
<dbReference type="Pfam" id="PF00072">
    <property type="entry name" value="Response_reg"/>
    <property type="match status" value="1"/>
</dbReference>
<dbReference type="PROSITE" id="PS50110">
    <property type="entry name" value="RESPONSE_REGULATORY"/>
    <property type="match status" value="1"/>
</dbReference>
<keyword evidence="5" id="KW-1185">Reference proteome</keyword>
<dbReference type="SUPFAM" id="SSF55874">
    <property type="entry name" value="ATPase domain of HSP90 chaperone/DNA topoisomerase II/histidine kinase"/>
    <property type="match status" value="1"/>
</dbReference>
<dbReference type="SMART" id="SM00448">
    <property type="entry name" value="REC"/>
    <property type="match status" value="1"/>
</dbReference>
<dbReference type="InterPro" id="IPR001789">
    <property type="entry name" value="Sig_transdc_resp-reg_receiver"/>
</dbReference>
<dbReference type="InterPro" id="IPR001932">
    <property type="entry name" value="PPM-type_phosphatase-like_dom"/>
</dbReference>
<dbReference type="InterPro" id="IPR003594">
    <property type="entry name" value="HATPase_dom"/>
</dbReference>
<evidence type="ECO:0000256" key="2">
    <source>
        <dbReference type="PROSITE-ProRule" id="PRU00169"/>
    </source>
</evidence>
<reference evidence="5" key="1">
    <citation type="journal article" date="2019" name="Int. J. Syst. Evol. Microbiol.">
        <title>The Global Catalogue of Microorganisms (GCM) 10K type strain sequencing project: providing services to taxonomists for standard genome sequencing and annotation.</title>
        <authorList>
            <consortium name="The Broad Institute Genomics Platform"/>
            <consortium name="The Broad Institute Genome Sequencing Center for Infectious Disease"/>
            <person name="Wu L."/>
            <person name="Ma J."/>
        </authorList>
    </citation>
    <scope>NUCLEOTIDE SEQUENCE [LARGE SCALE GENOMIC DNA]</scope>
    <source>
        <strain evidence="5">KCTC 32239</strain>
    </source>
</reference>
<protein>
    <submittedName>
        <fullName evidence="4">Fused response regulator/phosphatase</fullName>
    </submittedName>
</protein>
<gene>
    <name evidence="4" type="ORF">GCM10011613_10780</name>
</gene>
<dbReference type="CDD" id="cd16936">
    <property type="entry name" value="HATPase_RsbW-like"/>
    <property type="match status" value="1"/>
</dbReference>
<dbReference type="InterPro" id="IPR011006">
    <property type="entry name" value="CheY-like_superfamily"/>
</dbReference>
<dbReference type="InterPro" id="IPR036890">
    <property type="entry name" value="HATPase_C_sf"/>
</dbReference>
<comment type="caution">
    <text evidence="4">The sequence shown here is derived from an EMBL/GenBank/DDBJ whole genome shotgun (WGS) entry which is preliminary data.</text>
</comment>
<dbReference type="Pfam" id="PF13581">
    <property type="entry name" value="HATPase_c_2"/>
    <property type="match status" value="1"/>
</dbReference>
<evidence type="ECO:0000259" key="3">
    <source>
        <dbReference type="PROSITE" id="PS50110"/>
    </source>
</evidence>
<dbReference type="Gene3D" id="3.30.565.10">
    <property type="entry name" value="Histidine kinase-like ATPase, C-terminal domain"/>
    <property type="match status" value="1"/>
</dbReference>
<feature type="domain" description="Response regulatory" evidence="3">
    <location>
        <begin position="13"/>
        <end position="129"/>
    </location>
</feature>
<evidence type="ECO:0000256" key="1">
    <source>
        <dbReference type="ARBA" id="ARBA00022801"/>
    </source>
</evidence>
<sequence length="573" mass="64298">MEAVAMNEVRNLKILVADDTDSDRLILETIVRKEGHQVFSAKNGLEAVNIFQQEHPDIVLLDALMPELDGFDAARQIKHLAGDELVPIIFLTSLQDTESLVHCLDAGGDDFLSKPYNRVILKAKIKSFNRMRGLHNTMIEQRDQLSQHHQRLLQEQTVAKQVFDNVAHNGCLNASNVRYFLSSLAVFNGDVVVAGMRPNGNMMVLLGDFTGHGLPAAIGAMPLASTFYGMVHKGFSMSDVLREINKKLKSILPIGLFCCATMIDFNFRRKRIKVWNGGLPAGMIYRQDGTVIPMRSSHLPLGVLPEKSFKDDAQFYDLDIGDRVFMWSDGIHEARNSDGEMFGEERLLQLFEENDCSQSAFDEILLGVKNFIGSGEQDDDLSMIEICMQAPENVSHPNYNFNQSQQMAQVEWELRFEVKPTSFKSFDPLPFLLNILTEEPDLRGFSGSLYTILAELYSNALEHGVLGLSGDIKKTPEGFTEYYTQREKLLNEITTGFVHIYFAYSSNIEGGSLTLRVEDSGEGFDYSARQGKELLVTGYSGRGIGIVEKLCKTVRYYGSGNMVEVVFEWVNND</sequence>
<dbReference type="Gene3D" id="3.40.50.2300">
    <property type="match status" value="1"/>
</dbReference>
<dbReference type="SUPFAM" id="SSF52172">
    <property type="entry name" value="CheY-like"/>
    <property type="match status" value="1"/>
</dbReference>
<organism evidence="4 5">
    <name type="scientific">Cellvibrio zantedeschiae</name>
    <dbReference type="NCBI Taxonomy" id="1237077"/>
    <lineage>
        <taxon>Bacteria</taxon>
        <taxon>Pseudomonadati</taxon>
        <taxon>Pseudomonadota</taxon>
        <taxon>Gammaproteobacteria</taxon>
        <taxon>Cellvibrionales</taxon>
        <taxon>Cellvibrionaceae</taxon>
        <taxon>Cellvibrio</taxon>
    </lineage>
</organism>
<keyword evidence="1" id="KW-0378">Hydrolase</keyword>
<dbReference type="EMBL" id="BMYZ01000001">
    <property type="protein sequence ID" value="GGY68402.1"/>
    <property type="molecule type" value="Genomic_DNA"/>
</dbReference>
<dbReference type="Pfam" id="PF07228">
    <property type="entry name" value="SpoIIE"/>
    <property type="match status" value="1"/>
</dbReference>
<name>A0ABQ3AV96_9GAMM</name>
<dbReference type="InterPro" id="IPR036457">
    <property type="entry name" value="PPM-type-like_dom_sf"/>
</dbReference>
<proteinExistence type="predicted"/>
<accession>A0ABQ3AV96</accession>
<keyword evidence="2" id="KW-0597">Phosphoprotein</keyword>